<dbReference type="PANTHER" id="PTHR12191">
    <property type="entry name" value="SOLUTE CARRIER FAMILY 39"/>
    <property type="match status" value="1"/>
</dbReference>
<proteinExistence type="inferred from homology"/>
<sequence length="693" mass="75448">MKTINSSQVIHSTSYPIGAIKMTYFNVLLVTIFYLMVNPVTLSLGTNTTSPLPSNQPTFLLNDNYGSNNRNSNSPLLENLEDIEALSYFLLVSHNKDRCRINPNDASYGKKEENKWCNKNLSESNLFRFFEDLRSGNVGESEQFLQNIDCSFEVDNYLRLINNLTSSPSTSSHASPLQPSSPSVSSASVSSPSPSSTPAYSSASTSSHSEHHRSKLLSICEAANKCQNSDDMLNLIRKVELPNSELDVEDIDLRLSHSIVKLCPVILFQLHDSKCSSNLAGDETLQARPSVGSVWGFSILFVTIISFCSLVGVMIMPFIDKDSFTNAMNLLEGLAVGSLVGSSLFHLIPQAFDLVIKYPSHDFLWKALIIFGGIYLFFWSERIMKIVSEFKRKKKLASVYVPTSTDPNNDSSNLASGFNAMKHVYFRDMGDDDVSKSLTLANGAQEKEGAHNLEETTFTNGPNNNASVPDSVTPSNNPLRKTSCSTSSLNKHFHSHIGDTSSNPGEQNIATVAWMIILGDGLHNFIDGLSVGAAFSNSILTGISTSVAVICEEFPHELGDFAVLISSGMTLRQAIGYNFLSACTCYLGMILGIIIGDFAAGSTYIFALAGGMFLYIALVDMMAELSASLDEAMARSTSSMIKALILQNVGILLGVATLFLLAKYSSHINFEGLAPFDQSELPIAMTDTVSVVE</sequence>
<evidence type="ECO:0000256" key="6">
    <source>
        <dbReference type="SAM" id="MobiDB-lite"/>
    </source>
</evidence>
<feature type="transmembrane region" description="Helical" evidence="7">
    <location>
        <begin position="294"/>
        <end position="318"/>
    </location>
</feature>
<evidence type="ECO:0000256" key="7">
    <source>
        <dbReference type="SAM" id="Phobius"/>
    </source>
</evidence>
<feature type="transmembrane region" description="Helical" evidence="7">
    <location>
        <begin position="644"/>
        <end position="662"/>
    </location>
</feature>
<feature type="transmembrane region" description="Helical" evidence="7">
    <location>
        <begin position="24"/>
        <end position="45"/>
    </location>
</feature>
<evidence type="ECO:0000256" key="2">
    <source>
        <dbReference type="ARBA" id="ARBA00006939"/>
    </source>
</evidence>
<evidence type="ECO:0000313" key="8">
    <source>
        <dbReference type="EnsemblMetazoa" id="tetur28g01670.1"/>
    </source>
</evidence>
<organism evidence="8 9">
    <name type="scientific">Tetranychus urticae</name>
    <name type="common">Two-spotted spider mite</name>
    <dbReference type="NCBI Taxonomy" id="32264"/>
    <lineage>
        <taxon>Eukaryota</taxon>
        <taxon>Metazoa</taxon>
        <taxon>Ecdysozoa</taxon>
        <taxon>Arthropoda</taxon>
        <taxon>Chelicerata</taxon>
        <taxon>Arachnida</taxon>
        <taxon>Acari</taxon>
        <taxon>Acariformes</taxon>
        <taxon>Trombidiformes</taxon>
        <taxon>Prostigmata</taxon>
        <taxon>Eleutherengona</taxon>
        <taxon>Raphignathae</taxon>
        <taxon>Tetranychoidea</taxon>
        <taxon>Tetranychidae</taxon>
        <taxon>Tetranychus</taxon>
    </lineage>
</organism>
<feature type="region of interest" description="Disordered" evidence="6">
    <location>
        <begin position="455"/>
        <end position="484"/>
    </location>
</feature>
<evidence type="ECO:0000256" key="3">
    <source>
        <dbReference type="ARBA" id="ARBA00022692"/>
    </source>
</evidence>
<dbReference type="HOGENOM" id="CLU_397588_0_0_1"/>
<dbReference type="GO" id="GO:0005385">
    <property type="term" value="F:zinc ion transmembrane transporter activity"/>
    <property type="evidence" value="ECO:0007669"/>
    <property type="project" value="TreeGrafter"/>
</dbReference>
<dbReference type="GO" id="GO:0005886">
    <property type="term" value="C:plasma membrane"/>
    <property type="evidence" value="ECO:0007669"/>
    <property type="project" value="TreeGrafter"/>
</dbReference>
<dbReference type="eggNOG" id="KOG2693">
    <property type="taxonomic scope" value="Eukaryota"/>
</dbReference>
<dbReference type="EnsemblMetazoa" id="tetur28g01670.1">
    <property type="protein sequence ID" value="tetur28g01670.1"/>
    <property type="gene ID" value="tetur28g01670"/>
</dbReference>
<keyword evidence="9" id="KW-1185">Reference proteome</keyword>
<accession>T1KZH9</accession>
<dbReference type="EMBL" id="CAEY01000740">
    <property type="status" value="NOT_ANNOTATED_CDS"/>
    <property type="molecule type" value="Genomic_DNA"/>
</dbReference>
<feature type="region of interest" description="Disordered" evidence="6">
    <location>
        <begin position="168"/>
        <end position="208"/>
    </location>
</feature>
<comment type="similarity">
    <text evidence="2">Belongs to the ZIP transporter (TC 2.A.5) family.</text>
</comment>
<dbReference type="GO" id="GO:0030003">
    <property type="term" value="P:intracellular monoatomic cation homeostasis"/>
    <property type="evidence" value="ECO:0007669"/>
    <property type="project" value="TreeGrafter"/>
</dbReference>
<dbReference type="Proteomes" id="UP000015104">
    <property type="component" value="Unassembled WGS sequence"/>
</dbReference>
<keyword evidence="4 7" id="KW-1133">Transmembrane helix</keyword>
<keyword evidence="5 7" id="KW-0472">Membrane</keyword>
<reference evidence="9" key="1">
    <citation type="submission" date="2011-08" db="EMBL/GenBank/DDBJ databases">
        <authorList>
            <person name="Rombauts S."/>
        </authorList>
    </citation>
    <scope>NUCLEOTIDE SEQUENCE</scope>
    <source>
        <strain evidence="9">London</strain>
    </source>
</reference>
<dbReference type="GO" id="GO:0140410">
    <property type="term" value="F:monoatomic cation:bicarbonate symporter activity"/>
    <property type="evidence" value="ECO:0007669"/>
    <property type="project" value="TreeGrafter"/>
</dbReference>
<reference evidence="8" key="2">
    <citation type="submission" date="2015-06" db="UniProtKB">
        <authorList>
            <consortium name="EnsemblMetazoa"/>
        </authorList>
    </citation>
    <scope>IDENTIFICATION</scope>
</reference>
<evidence type="ECO:0000256" key="1">
    <source>
        <dbReference type="ARBA" id="ARBA00004141"/>
    </source>
</evidence>
<keyword evidence="3 7" id="KW-0812">Transmembrane</keyword>
<feature type="transmembrane region" description="Helical" evidence="7">
    <location>
        <begin position="330"/>
        <end position="348"/>
    </location>
</feature>
<feature type="transmembrane region" description="Helical" evidence="7">
    <location>
        <begin position="575"/>
        <end position="595"/>
    </location>
</feature>
<feature type="transmembrane region" description="Helical" evidence="7">
    <location>
        <begin position="363"/>
        <end position="384"/>
    </location>
</feature>
<feature type="compositionally biased region" description="Low complexity" evidence="6">
    <location>
        <begin position="168"/>
        <end position="207"/>
    </location>
</feature>
<evidence type="ECO:0000256" key="5">
    <source>
        <dbReference type="ARBA" id="ARBA00023136"/>
    </source>
</evidence>
<dbReference type="Pfam" id="PF02535">
    <property type="entry name" value="Zip"/>
    <property type="match status" value="1"/>
</dbReference>
<evidence type="ECO:0000256" key="4">
    <source>
        <dbReference type="ARBA" id="ARBA00022989"/>
    </source>
</evidence>
<dbReference type="AlphaFoldDB" id="T1KZH9"/>
<comment type="subcellular location">
    <subcellularLocation>
        <location evidence="1">Membrane</location>
        <topology evidence="1">Multi-pass membrane protein</topology>
    </subcellularLocation>
</comment>
<dbReference type="PANTHER" id="PTHR12191:SF37">
    <property type="entry name" value="ZINC TRANSPORTER FOI"/>
    <property type="match status" value="1"/>
</dbReference>
<protein>
    <recommendedName>
        <fullName evidence="10">Zinc transporter ZIP14</fullName>
    </recommendedName>
</protein>
<feature type="transmembrane region" description="Helical" evidence="7">
    <location>
        <begin position="601"/>
        <end position="623"/>
    </location>
</feature>
<dbReference type="GO" id="GO:0071578">
    <property type="term" value="P:zinc ion import across plasma membrane"/>
    <property type="evidence" value="ECO:0007669"/>
    <property type="project" value="TreeGrafter"/>
</dbReference>
<name>T1KZH9_TETUR</name>
<dbReference type="InterPro" id="IPR050799">
    <property type="entry name" value="ZIP_Transporter"/>
</dbReference>
<dbReference type="InterPro" id="IPR003689">
    <property type="entry name" value="ZIP"/>
</dbReference>
<evidence type="ECO:0008006" key="10">
    <source>
        <dbReference type="Google" id="ProtNLM"/>
    </source>
</evidence>
<evidence type="ECO:0000313" key="9">
    <source>
        <dbReference type="Proteomes" id="UP000015104"/>
    </source>
</evidence>